<dbReference type="Proteomes" id="UP000265618">
    <property type="component" value="Unassembled WGS sequence"/>
</dbReference>
<reference evidence="3 4" key="1">
    <citation type="journal article" date="2018" name="PLoS ONE">
        <title>The draft genome of Kipferlia bialata reveals reductive genome evolution in fornicate parasites.</title>
        <authorList>
            <person name="Tanifuji G."/>
            <person name="Takabayashi S."/>
            <person name="Kume K."/>
            <person name="Takagi M."/>
            <person name="Nakayama T."/>
            <person name="Kamikawa R."/>
            <person name="Inagaki Y."/>
            <person name="Hashimoto T."/>
        </authorList>
    </citation>
    <scope>NUCLEOTIDE SEQUENCE [LARGE SCALE GENOMIC DNA]</scope>
    <source>
        <strain evidence="3">NY0173</strain>
    </source>
</reference>
<dbReference type="AlphaFoldDB" id="A0A9K3GIT2"/>
<evidence type="ECO:0000256" key="1">
    <source>
        <dbReference type="SAM" id="MobiDB-lite"/>
    </source>
</evidence>
<evidence type="ECO:0000313" key="4">
    <source>
        <dbReference type="Proteomes" id="UP000265618"/>
    </source>
</evidence>
<keyword evidence="4" id="KW-1185">Reference proteome</keyword>
<gene>
    <name evidence="3" type="ORF">KIPB_005107</name>
</gene>
<proteinExistence type="predicted"/>
<evidence type="ECO:0000259" key="2">
    <source>
        <dbReference type="Pfam" id="PF13472"/>
    </source>
</evidence>
<protein>
    <recommendedName>
        <fullName evidence="2">SGNH hydrolase-type esterase domain-containing protein</fullName>
    </recommendedName>
</protein>
<dbReference type="InterPro" id="IPR045136">
    <property type="entry name" value="Iah1-like"/>
</dbReference>
<dbReference type="OrthoDB" id="671439at2759"/>
<dbReference type="PANTHER" id="PTHR14209:SF19">
    <property type="entry name" value="ISOAMYL ACETATE-HYDROLYZING ESTERASE 1 HOMOLOG"/>
    <property type="match status" value="1"/>
</dbReference>
<organism evidence="3 4">
    <name type="scientific">Kipferlia bialata</name>
    <dbReference type="NCBI Taxonomy" id="797122"/>
    <lineage>
        <taxon>Eukaryota</taxon>
        <taxon>Metamonada</taxon>
        <taxon>Carpediemonas-like organisms</taxon>
        <taxon>Kipferlia</taxon>
    </lineage>
</organism>
<dbReference type="Gene3D" id="3.40.50.1110">
    <property type="entry name" value="SGNH hydrolase"/>
    <property type="match status" value="1"/>
</dbReference>
<dbReference type="InterPro" id="IPR036514">
    <property type="entry name" value="SGNH_hydro_sf"/>
</dbReference>
<comment type="caution">
    <text evidence="3">The sequence shown here is derived from an EMBL/GenBank/DDBJ whole genome shotgun (WGS) entry which is preliminary data.</text>
</comment>
<name>A0A9K3GIT2_9EUKA</name>
<dbReference type="EMBL" id="BDIP01001161">
    <property type="protein sequence ID" value="GIQ83741.1"/>
    <property type="molecule type" value="Genomic_DNA"/>
</dbReference>
<accession>A0A9K3GIT2</accession>
<dbReference type="SUPFAM" id="SSF52266">
    <property type="entry name" value="SGNH hydrolase"/>
    <property type="match status" value="1"/>
</dbReference>
<sequence>MLSPEREGERERERTPEHVGETHALTSQENGVVIIWFGANDAALETNKVQHVPVPVYTETLKTMVAHFTEAGVPSDRVVLMSPPPVNDATYMDQFCKPRSIDPVDRTRERTGDYVDACGSVAKELGTRFVHLYKAFAAEQEGLTPDSYNGLFVDGLHLSNRGQKVVSKALSATLKGEGEEQTDISPESMPFWFPHWSTLVAYDAEQ</sequence>
<feature type="region of interest" description="Disordered" evidence="1">
    <location>
        <begin position="1"/>
        <end position="24"/>
    </location>
</feature>
<dbReference type="InterPro" id="IPR013830">
    <property type="entry name" value="SGNH_hydro"/>
</dbReference>
<feature type="domain" description="SGNH hydrolase-type esterase" evidence="2">
    <location>
        <begin position="24"/>
        <end position="164"/>
    </location>
</feature>
<evidence type="ECO:0000313" key="3">
    <source>
        <dbReference type="EMBL" id="GIQ83741.1"/>
    </source>
</evidence>
<dbReference type="Pfam" id="PF13472">
    <property type="entry name" value="Lipase_GDSL_2"/>
    <property type="match status" value="1"/>
</dbReference>
<dbReference type="PANTHER" id="PTHR14209">
    <property type="entry name" value="ISOAMYL ACETATE-HYDROLYZING ESTERASE 1"/>
    <property type="match status" value="1"/>
</dbReference>
<feature type="compositionally biased region" description="Basic and acidic residues" evidence="1">
    <location>
        <begin position="1"/>
        <end position="21"/>
    </location>
</feature>